<dbReference type="PANTHER" id="PTHR33495:SF2">
    <property type="entry name" value="ANTI-SIGMA FACTOR ANTAGONIST TM_1081-RELATED"/>
    <property type="match status" value="1"/>
</dbReference>
<evidence type="ECO:0000256" key="1">
    <source>
        <dbReference type="ARBA" id="ARBA00009013"/>
    </source>
</evidence>
<dbReference type="PROSITE" id="PS50801">
    <property type="entry name" value="STAS"/>
    <property type="match status" value="2"/>
</dbReference>
<feature type="domain" description="STAS" evidence="3">
    <location>
        <begin position="180"/>
        <end position="277"/>
    </location>
</feature>
<comment type="similarity">
    <text evidence="1 2">Belongs to the anti-sigma-factor antagonist family.</text>
</comment>
<evidence type="ECO:0000256" key="2">
    <source>
        <dbReference type="RuleBase" id="RU003749"/>
    </source>
</evidence>
<feature type="domain" description="STAS" evidence="3">
    <location>
        <begin position="24"/>
        <end position="121"/>
    </location>
</feature>
<protein>
    <recommendedName>
        <fullName evidence="2">Anti-sigma factor antagonist</fullName>
    </recommendedName>
</protein>
<keyword evidence="5" id="KW-1185">Reference proteome</keyword>
<proteinExistence type="inferred from homology"/>
<dbReference type="InterPro" id="IPR002645">
    <property type="entry name" value="STAS_dom"/>
</dbReference>
<evidence type="ECO:0000259" key="3">
    <source>
        <dbReference type="PROSITE" id="PS50801"/>
    </source>
</evidence>
<dbReference type="Gene3D" id="3.30.750.24">
    <property type="entry name" value="STAS domain"/>
    <property type="match status" value="2"/>
</dbReference>
<dbReference type="Pfam" id="PF13466">
    <property type="entry name" value="STAS_2"/>
    <property type="match status" value="1"/>
</dbReference>
<dbReference type="InterPro" id="IPR058548">
    <property type="entry name" value="MlaB-like_STAS"/>
</dbReference>
<gene>
    <name evidence="4" type="ORF">GCM10009760_51360</name>
</gene>
<dbReference type="Pfam" id="PF01740">
    <property type="entry name" value="STAS"/>
    <property type="match status" value="1"/>
</dbReference>
<dbReference type="CDD" id="cd07043">
    <property type="entry name" value="STAS_anti-anti-sigma_factors"/>
    <property type="match status" value="2"/>
</dbReference>
<name>A0ABP5LUC6_9ACTN</name>
<dbReference type="EMBL" id="BAAANT010000038">
    <property type="protein sequence ID" value="GAA2153542.1"/>
    <property type="molecule type" value="Genomic_DNA"/>
</dbReference>
<comment type="caution">
    <text evidence="4">The sequence shown here is derived from an EMBL/GenBank/DDBJ whole genome shotgun (WGS) entry which is preliminary data.</text>
</comment>
<sequence>METITTACKCLTISYEHISAKTTVLTVVGGFDVYTSPTFRAVILDVISQGHVQLIVDLKGCDFMDSTGTGVLVGALKRTRALGGGVACTGPDRAVMKMFRITGLAKVFPFYDSVAQAEERLLLWAVGAGVAVEAGPVLLGHPASGDRPPGGPASPGHPASCPGLDLVCVEEAGESAKSALLTLSGCLDRESAKRLRAEIRALSERGRTHLAVDLNGVTFLEGPGAGALVGGLRLLRGEGGTLTLALAESPLLKVFRTLGLVKVFEIHDAAPEALRSLACAA</sequence>
<dbReference type="Proteomes" id="UP001422759">
    <property type="component" value="Unassembled WGS sequence"/>
</dbReference>
<accession>A0ABP5LUC6</accession>
<organism evidence="4 5">
    <name type="scientific">Kitasatospora kazusensis</name>
    <dbReference type="NCBI Taxonomy" id="407974"/>
    <lineage>
        <taxon>Bacteria</taxon>
        <taxon>Bacillati</taxon>
        <taxon>Actinomycetota</taxon>
        <taxon>Actinomycetes</taxon>
        <taxon>Kitasatosporales</taxon>
        <taxon>Streptomycetaceae</taxon>
        <taxon>Kitasatospora</taxon>
    </lineage>
</organism>
<dbReference type="SUPFAM" id="SSF52091">
    <property type="entry name" value="SpoIIaa-like"/>
    <property type="match status" value="2"/>
</dbReference>
<evidence type="ECO:0000313" key="4">
    <source>
        <dbReference type="EMBL" id="GAA2153542.1"/>
    </source>
</evidence>
<evidence type="ECO:0000313" key="5">
    <source>
        <dbReference type="Proteomes" id="UP001422759"/>
    </source>
</evidence>
<dbReference type="PANTHER" id="PTHR33495">
    <property type="entry name" value="ANTI-SIGMA FACTOR ANTAGONIST TM_1081-RELATED-RELATED"/>
    <property type="match status" value="1"/>
</dbReference>
<dbReference type="RefSeq" id="WP_344468330.1">
    <property type="nucleotide sequence ID" value="NZ_BAAANT010000038.1"/>
</dbReference>
<dbReference type="InterPro" id="IPR036513">
    <property type="entry name" value="STAS_dom_sf"/>
</dbReference>
<dbReference type="NCBIfam" id="TIGR00377">
    <property type="entry name" value="ant_ant_sig"/>
    <property type="match status" value="1"/>
</dbReference>
<reference evidence="5" key="1">
    <citation type="journal article" date="2019" name="Int. J. Syst. Evol. Microbiol.">
        <title>The Global Catalogue of Microorganisms (GCM) 10K type strain sequencing project: providing services to taxonomists for standard genome sequencing and annotation.</title>
        <authorList>
            <consortium name="The Broad Institute Genomics Platform"/>
            <consortium name="The Broad Institute Genome Sequencing Center for Infectious Disease"/>
            <person name="Wu L."/>
            <person name="Ma J."/>
        </authorList>
    </citation>
    <scope>NUCLEOTIDE SEQUENCE [LARGE SCALE GENOMIC DNA]</scope>
    <source>
        <strain evidence="5">JCM 14560</strain>
    </source>
</reference>
<dbReference type="InterPro" id="IPR003658">
    <property type="entry name" value="Anti-sigma_ant"/>
</dbReference>